<evidence type="ECO:0000313" key="1">
    <source>
        <dbReference type="EMBL" id="CDL27665.1"/>
    </source>
</evidence>
<proteinExistence type="predicted"/>
<comment type="caution">
    <text evidence="1">The sequence shown here is derived from an EMBL/GenBank/DDBJ whole genome shotgun (WGS) entry which is preliminary data.</text>
</comment>
<dbReference type="EMBL" id="CBWN010000099">
    <property type="protein sequence ID" value="CDL27665.1"/>
    <property type="molecule type" value="Genomic_DNA"/>
</dbReference>
<dbReference type="Proteomes" id="UP000019199">
    <property type="component" value="Unassembled WGS sequence"/>
</dbReference>
<dbReference type="AlphaFoldDB" id="W1F1J7"/>
<sequence length="41" mass="4852">MSAPKERKMISPDDFGTFPFSRFTAEEFRHFFCLVCPPPRQ</sequence>
<name>W1F1J7_ECOLX</name>
<accession>W1F1J7</accession>
<evidence type="ECO:0000313" key="2">
    <source>
        <dbReference type="Proteomes" id="UP000019199"/>
    </source>
</evidence>
<reference evidence="1 2" key="1">
    <citation type="submission" date="2013-10" db="EMBL/GenBank/DDBJ databases">
        <title>Antibiotic resistance diversity of beta-lactamase producers in the General Hospital Vienna.</title>
        <authorList>
            <person name="Barisic I."/>
            <person name="Mitteregger D."/>
            <person name="Hirschl A.M."/>
            <person name="Noehammer C."/>
            <person name="Wiesinger-Mayr H."/>
        </authorList>
    </citation>
    <scope>NUCLEOTIDE SEQUENCE [LARGE SCALE GENOMIC DNA]</scope>
    <source>
        <strain evidence="1 2">ISC7</strain>
    </source>
</reference>
<protein>
    <submittedName>
        <fullName evidence="1">IncI1 plasmid conjugative transfer protein TraJ, related to pilus biogenesis/retracton protein</fullName>
    </submittedName>
</protein>
<organism evidence="1 2">
    <name type="scientific">Escherichia coli ISC7</name>
    <dbReference type="NCBI Taxonomy" id="1432555"/>
    <lineage>
        <taxon>Bacteria</taxon>
        <taxon>Pseudomonadati</taxon>
        <taxon>Pseudomonadota</taxon>
        <taxon>Gammaproteobacteria</taxon>
        <taxon>Enterobacterales</taxon>
        <taxon>Enterobacteriaceae</taxon>
        <taxon>Escherichia</taxon>
    </lineage>
</organism>